<dbReference type="AlphaFoldDB" id="N4W9A2"/>
<keyword evidence="1" id="KW-0238">DNA-binding</keyword>
<dbReference type="PROSITE" id="PS50943">
    <property type="entry name" value="HTH_CROC1"/>
    <property type="match status" value="1"/>
</dbReference>
<dbReference type="OrthoDB" id="9808239at2"/>
<dbReference type="InterPro" id="IPR001387">
    <property type="entry name" value="Cro/C1-type_HTH"/>
</dbReference>
<evidence type="ECO:0000259" key="2">
    <source>
        <dbReference type="PROSITE" id="PS50943"/>
    </source>
</evidence>
<dbReference type="Gene3D" id="1.10.260.40">
    <property type="entry name" value="lambda repressor-like DNA-binding domains"/>
    <property type="match status" value="1"/>
</dbReference>
<name>N4W9A2_9BACI</name>
<dbReference type="PANTHER" id="PTHR46558">
    <property type="entry name" value="TRACRIPTIONAL REGULATORY PROTEIN-RELATED-RELATED"/>
    <property type="match status" value="1"/>
</dbReference>
<accession>N4W9A2</accession>
<keyword evidence="4" id="KW-1185">Reference proteome</keyword>
<dbReference type="Proteomes" id="UP000012283">
    <property type="component" value="Unassembled WGS sequence"/>
</dbReference>
<evidence type="ECO:0000313" key="3">
    <source>
        <dbReference type="EMBL" id="ENH95824.1"/>
    </source>
</evidence>
<reference evidence="3 4" key="1">
    <citation type="submission" date="2013-03" db="EMBL/GenBank/DDBJ databases">
        <title>Draft genome sequence of Gracibacillus halophilus YIM-C55.5, a moderately halophilic and thermophilic organism from the Xiaochaidamu salt lake.</title>
        <authorList>
            <person name="Sugumar T."/>
            <person name="Polireddy D.R."/>
            <person name="Antony A."/>
            <person name="Madhava Y.R."/>
            <person name="Sivakumar N."/>
        </authorList>
    </citation>
    <scope>NUCLEOTIDE SEQUENCE [LARGE SCALE GENOMIC DNA]</scope>
    <source>
        <strain evidence="3 4">YIM-C55.5</strain>
    </source>
</reference>
<dbReference type="Pfam" id="PF01381">
    <property type="entry name" value="HTH_3"/>
    <property type="match status" value="1"/>
</dbReference>
<dbReference type="InterPro" id="IPR010982">
    <property type="entry name" value="Lambda_DNA-bd_dom_sf"/>
</dbReference>
<dbReference type="eggNOG" id="COG1476">
    <property type="taxonomic scope" value="Bacteria"/>
</dbReference>
<proteinExistence type="predicted"/>
<dbReference type="EMBL" id="APML01000072">
    <property type="protein sequence ID" value="ENH95824.1"/>
    <property type="molecule type" value="Genomic_DNA"/>
</dbReference>
<dbReference type="CDD" id="cd00093">
    <property type="entry name" value="HTH_XRE"/>
    <property type="match status" value="1"/>
</dbReference>
<gene>
    <name evidence="3" type="ORF">J416_13966</name>
</gene>
<protein>
    <submittedName>
        <fullName evidence="3">Repressor protein</fullName>
    </submittedName>
</protein>
<dbReference type="PANTHER" id="PTHR46558:SF4">
    <property type="entry name" value="DNA-BIDING PHAGE PROTEIN"/>
    <property type="match status" value="1"/>
</dbReference>
<comment type="caution">
    <text evidence="3">The sequence shown here is derived from an EMBL/GenBank/DDBJ whole genome shotgun (WGS) entry which is preliminary data.</text>
</comment>
<evidence type="ECO:0000256" key="1">
    <source>
        <dbReference type="ARBA" id="ARBA00023125"/>
    </source>
</evidence>
<dbReference type="GO" id="GO:0003677">
    <property type="term" value="F:DNA binding"/>
    <property type="evidence" value="ECO:0007669"/>
    <property type="project" value="UniProtKB-KW"/>
</dbReference>
<dbReference type="STRING" id="1308866.J416_13966"/>
<evidence type="ECO:0000313" key="4">
    <source>
        <dbReference type="Proteomes" id="UP000012283"/>
    </source>
</evidence>
<feature type="domain" description="HTH cro/C1-type" evidence="2">
    <location>
        <begin position="5"/>
        <end position="59"/>
    </location>
</feature>
<sequence length="70" mass="8212">MKNRMKHFRKEQGISQQEIADMLGVSRQTIISIEKGKYNPSLPLAIQISRCFFVQVEDVFILEKNEKEEL</sequence>
<dbReference type="PATRIC" id="fig|1308866.3.peg.2817"/>
<dbReference type="RefSeq" id="WP_003473532.1">
    <property type="nucleotide sequence ID" value="NZ_APML01000072.1"/>
</dbReference>
<dbReference type="SUPFAM" id="SSF47413">
    <property type="entry name" value="lambda repressor-like DNA-binding domains"/>
    <property type="match status" value="1"/>
</dbReference>
<organism evidence="3 4">
    <name type="scientific">Gracilibacillus halophilus YIM-C55.5</name>
    <dbReference type="NCBI Taxonomy" id="1308866"/>
    <lineage>
        <taxon>Bacteria</taxon>
        <taxon>Bacillati</taxon>
        <taxon>Bacillota</taxon>
        <taxon>Bacilli</taxon>
        <taxon>Bacillales</taxon>
        <taxon>Bacillaceae</taxon>
        <taxon>Gracilibacillus</taxon>
    </lineage>
</organism>
<dbReference type="SMART" id="SM00530">
    <property type="entry name" value="HTH_XRE"/>
    <property type="match status" value="1"/>
</dbReference>